<feature type="region of interest" description="Disordered" evidence="9">
    <location>
        <begin position="45"/>
        <end position="82"/>
    </location>
</feature>
<evidence type="ECO:0000313" key="10">
    <source>
        <dbReference type="EMBL" id="CEJ86355.1"/>
    </source>
</evidence>
<proteinExistence type="inferred from homology"/>
<dbReference type="GO" id="GO:0016592">
    <property type="term" value="C:mediator complex"/>
    <property type="evidence" value="ECO:0007669"/>
    <property type="project" value="InterPro"/>
</dbReference>
<dbReference type="Proteomes" id="UP000039046">
    <property type="component" value="Unassembled WGS sequence"/>
</dbReference>
<evidence type="ECO:0000256" key="6">
    <source>
        <dbReference type="ARBA" id="ARBA00023242"/>
    </source>
</evidence>
<evidence type="ECO:0000256" key="5">
    <source>
        <dbReference type="ARBA" id="ARBA00023163"/>
    </source>
</evidence>
<comment type="similarity">
    <text evidence="2 8">Belongs to the Mediator complex subunit 17 family.</text>
</comment>
<dbReference type="InterPro" id="IPR019313">
    <property type="entry name" value="Mediator_Med17"/>
</dbReference>
<evidence type="ECO:0000256" key="9">
    <source>
        <dbReference type="SAM" id="MobiDB-lite"/>
    </source>
</evidence>
<dbReference type="HOGENOM" id="CLU_015164_0_0_1"/>
<dbReference type="PANTHER" id="PTHR13114">
    <property type="entry name" value="MEDIATOR OF RNA POLYMERASE II TRANSCRIPTION SUBUNIT 17"/>
    <property type="match status" value="1"/>
</dbReference>
<evidence type="ECO:0000256" key="3">
    <source>
        <dbReference type="ARBA" id="ARBA00019610"/>
    </source>
</evidence>
<comment type="subcellular location">
    <subcellularLocation>
        <location evidence="1 8">Nucleus</location>
    </subcellularLocation>
</comment>
<dbReference type="AlphaFoldDB" id="A0A0A1SUE4"/>
<gene>
    <name evidence="8" type="primary">MED17</name>
    <name evidence="10" type="ORF">VHEMI04084</name>
</gene>
<sequence>MAPAQGPPLSLRPFPVADKSPKNLSDFIVRVNSLTGGFRSVTEAKLQEEIRTGENPSDDDDSDDVSMADGNEDADESSKDPAQARMEVLRNLDIAGNNAMLTLDSLSLLLSKQNPTQASVTLSQQLRDMVGIGTLGSDKLNDTNATAEKTKDEETVAIGWTLMEINKTRNAAQEASALLEKEIEAEGKYWEGIMAVKKAGWSICKVPHERHTLGVRFGFSEAALEFKSNGLAAMRRLENGSVDLDCGRLGRIQERIVVSYLRDNQVTGRATLHDNNMGADPSLEHRVLGARNTIFAQELWGELVREARTLAAYDVRPDDKKLTCEIEPGVKLVIELLPTDQAQNDPAAINLPDNTVAETISASLHILLTYAHRCNELVRIRPMPPHISRSRGPQTYTLLRPIIARIISARSTAACTAYVGGIISALKLAGLSSSSFTLRTSQTSTPTAAEQAAFGSNNLSSAVSLIRNILQPIDVALEVNLVPDLSFTIRARTYLFPVTATYYHVLAPPESPLHGICAPYAEGYPDVAALADYLRTATQRALVGYCLSKVSSEGKWAQSIHDTSISDVDATSTNVLFRIEEENGKVNGLVVESKPLGDNSTTEAKTWMWSATLDKQPPSLLEVVGEVLGEKLS</sequence>
<comment type="subunit">
    <text evidence="8">Component of the Mediator complex.</text>
</comment>
<keyword evidence="11" id="KW-1185">Reference proteome</keyword>
<accession>A0A0A1SUE4</accession>
<evidence type="ECO:0000313" key="11">
    <source>
        <dbReference type="Proteomes" id="UP000039046"/>
    </source>
</evidence>
<dbReference type="OrthoDB" id="5319830at2759"/>
<dbReference type="GO" id="GO:0003712">
    <property type="term" value="F:transcription coregulator activity"/>
    <property type="evidence" value="ECO:0007669"/>
    <property type="project" value="InterPro"/>
</dbReference>
<dbReference type="Pfam" id="PF10156">
    <property type="entry name" value="Med17"/>
    <property type="match status" value="1"/>
</dbReference>
<evidence type="ECO:0000256" key="7">
    <source>
        <dbReference type="ARBA" id="ARBA00032014"/>
    </source>
</evidence>
<keyword evidence="5 8" id="KW-0804">Transcription</keyword>
<keyword evidence="4 8" id="KW-0805">Transcription regulation</keyword>
<comment type="function">
    <text evidence="8">Component of the Mediator complex, a coactivator involved in the regulated transcription of nearly all RNA polymerase II-dependent genes. Mediator functions as a bridge to convey information from gene-specific regulatory proteins to the basal RNA polymerase II transcription machinery. Mediator is recruited to promoters by direct interactions with regulatory proteins and serves as a scaffold for the assembly of a functional preinitiation complex with RNA polymerase II and the general transcription factors.</text>
</comment>
<reference evidence="10 11" key="1">
    <citation type="journal article" date="2015" name="Genome Announc.">
        <title>Draft Genome Sequence and Gene Annotation of the Entomopathogenic Fungus Verticillium hemipterigenum.</title>
        <authorList>
            <person name="Horn F."/>
            <person name="Habel A."/>
            <person name="Scharf D.H."/>
            <person name="Dworschak J."/>
            <person name="Brakhage A.A."/>
            <person name="Guthke R."/>
            <person name="Hertweck C."/>
            <person name="Linde J."/>
        </authorList>
    </citation>
    <scope>NUCLEOTIDE SEQUENCE [LARGE SCALE GENOMIC DNA]</scope>
</reference>
<dbReference type="EMBL" id="CDHN01000002">
    <property type="protein sequence ID" value="CEJ86355.1"/>
    <property type="molecule type" value="Genomic_DNA"/>
</dbReference>
<feature type="region of interest" description="Disordered" evidence="9">
    <location>
        <begin position="1"/>
        <end position="21"/>
    </location>
</feature>
<protein>
    <recommendedName>
        <fullName evidence="3 8">Mediator of RNA polymerase II transcription subunit 17</fullName>
    </recommendedName>
    <alternativeName>
        <fullName evidence="7 8">Mediator complex subunit 17</fullName>
    </alternativeName>
</protein>
<evidence type="ECO:0000256" key="2">
    <source>
        <dbReference type="ARBA" id="ARBA00005635"/>
    </source>
</evidence>
<feature type="compositionally biased region" description="Acidic residues" evidence="9">
    <location>
        <begin position="56"/>
        <end position="75"/>
    </location>
</feature>
<evidence type="ECO:0000256" key="8">
    <source>
        <dbReference type="RuleBase" id="RU364140"/>
    </source>
</evidence>
<keyword evidence="6 8" id="KW-0539">Nucleus</keyword>
<dbReference type="Gene3D" id="6.10.250.2620">
    <property type="match status" value="1"/>
</dbReference>
<dbReference type="GO" id="GO:0006357">
    <property type="term" value="P:regulation of transcription by RNA polymerase II"/>
    <property type="evidence" value="ECO:0007669"/>
    <property type="project" value="InterPro"/>
</dbReference>
<dbReference type="STRING" id="1531966.A0A0A1SUE4"/>
<evidence type="ECO:0000256" key="4">
    <source>
        <dbReference type="ARBA" id="ARBA00023015"/>
    </source>
</evidence>
<keyword evidence="8" id="KW-0010">Activator</keyword>
<dbReference type="GO" id="GO:0070847">
    <property type="term" value="C:core mediator complex"/>
    <property type="evidence" value="ECO:0007669"/>
    <property type="project" value="TreeGrafter"/>
</dbReference>
<name>A0A0A1SUE4_9HYPO</name>
<organism evidence="10 11">
    <name type="scientific">[Torrubiella] hemipterigena</name>
    <dbReference type="NCBI Taxonomy" id="1531966"/>
    <lineage>
        <taxon>Eukaryota</taxon>
        <taxon>Fungi</taxon>
        <taxon>Dikarya</taxon>
        <taxon>Ascomycota</taxon>
        <taxon>Pezizomycotina</taxon>
        <taxon>Sordariomycetes</taxon>
        <taxon>Hypocreomycetidae</taxon>
        <taxon>Hypocreales</taxon>
        <taxon>Clavicipitaceae</taxon>
        <taxon>Clavicipitaceae incertae sedis</taxon>
        <taxon>'Torrubiella' clade</taxon>
    </lineage>
</organism>
<evidence type="ECO:0000256" key="1">
    <source>
        <dbReference type="ARBA" id="ARBA00004123"/>
    </source>
</evidence>
<dbReference type="PANTHER" id="PTHR13114:SF7">
    <property type="entry name" value="MEDIATOR OF RNA POLYMERASE II TRANSCRIPTION SUBUNIT 17"/>
    <property type="match status" value="1"/>
</dbReference>